<keyword evidence="4" id="KW-0130">Cell adhesion</keyword>
<comment type="similarity">
    <text evidence="2">Belongs to the mesothelin family.</text>
</comment>
<proteinExistence type="inferred from homology"/>
<dbReference type="PANTHER" id="PTHR23412">
    <property type="entry name" value="STEREOCILIN RELATED"/>
    <property type="match status" value="1"/>
</dbReference>
<organism evidence="7 8">
    <name type="scientific">Aldrovandia affinis</name>
    <dbReference type="NCBI Taxonomy" id="143900"/>
    <lineage>
        <taxon>Eukaryota</taxon>
        <taxon>Metazoa</taxon>
        <taxon>Chordata</taxon>
        <taxon>Craniata</taxon>
        <taxon>Vertebrata</taxon>
        <taxon>Euteleostomi</taxon>
        <taxon>Actinopterygii</taxon>
        <taxon>Neopterygii</taxon>
        <taxon>Teleostei</taxon>
        <taxon>Notacanthiformes</taxon>
        <taxon>Halosauridae</taxon>
        <taxon>Aldrovandia</taxon>
    </lineage>
</organism>
<name>A0AAD7RX28_9TELE</name>
<gene>
    <name evidence="7" type="ORF">AAFF_G00084530</name>
</gene>
<evidence type="ECO:0000256" key="3">
    <source>
        <dbReference type="ARBA" id="ARBA00022729"/>
    </source>
</evidence>
<dbReference type="GO" id="GO:0007160">
    <property type="term" value="P:cell-matrix adhesion"/>
    <property type="evidence" value="ECO:0007669"/>
    <property type="project" value="TreeGrafter"/>
</dbReference>
<dbReference type="EMBL" id="JAINUG010000152">
    <property type="protein sequence ID" value="KAJ8391837.1"/>
    <property type="molecule type" value="Genomic_DNA"/>
</dbReference>
<evidence type="ECO:0000313" key="7">
    <source>
        <dbReference type="EMBL" id="KAJ8391837.1"/>
    </source>
</evidence>
<comment type="subcellular location">
    <subcellularLocation>
        <location evidence="1">Membrane</location>
    </subcellularLocation>
</comment>
<evidence type="ECO:0000313" key="8">
    <source>
        <dbReference type="Proteomes" id="UP001221898"/>
    </source>
</evidence>
<keyword evidence="8" id="KW-1185">Reference proteome</keyword>
<dbReference type="InterPro" id="IPR026664">
    <property type="entry name" value="Stereocilin-rel"/>
</dbReference>
<dbReference type="Pfam" id="PF06060">
    <property type="entry name" value="Mesothelin"/>
    <property type="match status" value="1"/>
</dbReference>
<comment type="caution">
    <text evidence="7">The sequence shown here is derived from an EMBL/GenBank/DDBJ whole genome shotgun (WGS) entry which is preliminary data.</text>
</comment>
<evidence type="ECO:0000256" key="2">
    <source>
        <dbReference type="ARBA" id="ARBA00011016"/>
    </source>
</evidence>
<dbReference type="GO" id="GO:0009986">
    <property type="term" value="C:cell surface"/>
    <property type="evidence" value="ECO:0007669"/>
    <property type="project" value="TreeGrafter"/>
</dbReference>
<dbReference type="PANTHER" id="PTHR23412:SF6">
    <property type="entry name" value="MESOTHELIN"/>
    <property type="match status" value="1"/>
</dbReference>
<dbReference type="GO" id="GO:0016020">
    <property type="term" value="C:membrane"/>
    <property type="evidence" value="ECO:0007669"/>
    <property type="project" value="UniProtKB-SubCell"/>
</dbReference>
<reference evidence="7" key="1">
    <citation type="journal article" date="2023" name="Science">
        <title>Genome structures resolve the early diversification of teleost fishes.</title>
        <authorList>
            <person name="Parey E."/>
            <person name="Louis A."/>
            <person name="Montfort J."/>
            <person name="Bouchez O."/>
            <person name="Roques C."/>
            <person name="Iampietro C."/>
            <person name="Lluch J."/>
            <person name="Castinel A."/>
            <person name="Donnadieu C."/>
            <person name="Desvignes T."/>
            <person name="Floi Bucao C."/>
            <person name="Jouanno E."/>
            <person name="Wen M."/>
            <person name="Mejri S."/>
            <person name="Dirks R."/>
            <person name="Jansen H."/>
            <person name="Henkel C."/>
            <person name="Chen W.J."/>
            <person name="Zahm M."/>
            <person name="Cabau C."/>
            <person name="Klopp C."/>
            <person name="Thompson A.W."/>
            <person name="Robinson-Rechavi M."/>
            <person name="Braasch I."/>
            <person name="Lecointre G."/>
            <person name="Bobe J."/>
            <person name="Postlethwait J.H."/>
            <person name="Berthelot C."/>
            <person name="Roest Crollius H."/>
            <person name="Guiguen Y."/>
        </authorList>
    </citation>
    <scope>NUCLEOTIDE SEQUENCE</scope>
    <source>
        <strain evidence="7">NC1722</strain>
    </source>
</reference>
<dbReference type="Proteomes" id="UP001221898">
    <property type="component" value="Unassembled WGS sequence"/>
</dbReference>
<keyword evidence="3" id="KW-0732">Signal</keyword>
<evidence type="ECO:0000256" key="6">
    <source>
        <dbReference type="ARBA" id="ARBA00023180"/>
    </source>
</evidence>
<dbReference type="InterPro" id="IPR010335">
    <property type="entry name" value="Mesothelin"/>
</dbReference>
<protein>
    <submittedName>
        <fullName evidence="7">Uncharacterized protein</fullName>
    </submittedName>
</protein>
<keyword evidence="6" id="KW-0325">Glycoprotein</keyword>
<sequence>MKLMQFTAKNLDTLLKCKLPSNMTYSKETWKLFLTKVSGVLNEALSIFSNMTFHITSPSTTDFLDILGEIRIDRFTDVQLADVDFINKWFHVYLRPFLSSVSGEFLHCLSAQNFSCETYHHVVKAFSYQFPHLDQMRQELVSKYFIIPFLSQNSSDPACISSTNGSVDWLYKNFGPFSVFVPLKHLLALNPDFVPLEALAVLSAKQMAELIVLRQTGPPQKDFIINTVFDHLLESPKERNLKEFLYYLIMFSKQTLISCDSYNIIIRRLDQALPVVPLDLQPVIRMSKNELMKIVPGDCIFGDLECSLTPHNETRICATVNRHLLALNPDFVPLEALAVLSAKQMAELIVLRQTGPPQKDFIINTVFDHLLESPKERNLKEFLYYLIMFSKETLISCDSYNIIIRRLDQALPVVPLDLEPVIRMSKNELMKIVPGDCIFGDLECSLTPHNETRICATVNSTELQHYLYTGNMTNMLCHFTIEQYACSELMQFTAKNLDTLLKCKLPSNMTYSKETWKLFLTKVSGVLNEALSIFSNMTFHITSPSTTHFLDILGEIRIDEFTDVQLADVDFINKWFHVYLRPFLSSVSGEFLHCLSAQNFSCETYHHVMKEFSYQFPHMDQMRQELVVKYFILPFLSQNSSDPACISSTNGSADWLHKNFGPFSVFVPLKILLTLNQDFAPLEALAVLSVKQMAELIVLRQTGPPEKELIINTVFDHLLEAPKERNLKEFLHYLVMFSTKENIGCDSYRSIFSRLSQALSLVPTELVFTITSSTEALMGITPQNCMKVIFSGECDVTPINETKICAGVNSTVLQHNIRNGSITEMLCSFSIEQYACALPIGLTASHLVTLLQCKLNSNVTSSKETWKLFITKVSGILDEALDMFSNMIASSSNPSTSHILDVIGEIRIDSFSATELRDMEFINQWFQTRLNPFLPSMSKEFLSCLSTKNFSCQTYQAVVEIFSHRYAELDRHRQMLVYTEFIDMFLSQNDTSDPGCISNIQGSADWLEKNFGKFVVFASFMDFKRLYMDFSAMDALSLLTLNQLAEVASTPEQLKNREDVNKLMAHVEANNLATFFDIVSPAVQDHESSFPPSVRSAMLQQVFDRGNLSDSSVRNAEILVWLRERLRPLLPNLSVNHVAPFFNIVRQRQCTTSQQAVDLLNSIHSTLHSDTQREVYSNILTSLKEPSPLQCYTNGSFYLFLEKSFRSFQFPNLTTFLSLMPQSQKSELINSIPPSDLSDFFMRPNVVDNDEELSTILNNYDNIRDFLETQEDIPDDVRRRILPCVWPLALSSENETEVDLWFERRLKLYLTFLTKDLISSTETQNARCLPFRKIVFVLGDNYSYNDADFTQEDVYNTIKAYLNTGTKPKCYNETDPQLNSKAWFVNYNGEFISYITLEDLNTFATAPQLQIFSTNLDNIRLFNHSSIPGNVSSYYTELIYLEDSSFNPLLLPIIFRCDAPGSAFSQLNANESIVVLHNLTQSCSVIEPEVSAALAGNFETISADTIAALGSESIGLTTGQITEISPSDIVSSLSTLSAVTGWNHGQLITIVQLLLKGNFAIASSASLLNLGSLVAGVPSNIITSIDSSEILNTSKDPGFIANILTAPQIVQQTYINKIITVNNEPAVILENVPDAMATEIPRTLLEFSPESVERINRKKWKYEQAVLFFGIVAVGFKDSNKISSAVLQGFTCTRVQTFESETIRNLIRASRRMGVNKVVLREPQLTCMYNSIKDFDPNGFQQYPPDILLYYNYETVRTRCKTYFVEIGAADFDILSLNEKKDALLDNAKSCLGITGTSINRTNVEILGNMCCTLDGSYIEASDTLILEKLKNCNDLSEVQVTSIEKVLLTGNTLYGDPSTWNIQTLQDLGILPLYLTNNIWRRFTNRDKRRFLKSFMKARRADKTEKKKLKNLFKESNRSLRSKRAVGSDCSIGSITQVVISDDAFPFGYDASQFNACLTATTVKNNLAALTEKVDDDDFQRIILDKLNQAYPTGIADEQVQVLGPVSRVASIDDINKWNVTKIDTLAALMASDDGPWEPDKSMAIVTKYLGQERAVSNSLGTAELNSIGGTNLCSLDESLLRGITSTSLRNANALTISNCSAEKKKVLFKIAESAFSESNNITLTTFQLIKVYLGGAPEEYIKRLTTSNVSMDVETFISLDENVINTLTVEDVSLLFGKNIPDLKTFENQTKIANWISRQFQSDLNTLNLQLIGGRLDPIPTGVGVINTTLTATGTGTGTGGATTTATDVTTTGNGGTSTKSANFLLAFTFIVLKILQ</sequence>
<evidence type="ECO:0000256" key="1">
    <source>
        <dbReference type="ARBA" id="ARBA00004370"/>
    </source>
</evidence>
<keyword evidence="5" id="KW-0472">Membrane</keyword>
<evidence type="ECO:0000256" key="4">
    <source>
        <dbReference type="ARBA" id="ARBA00022889"/>
    </source>
</evidence>
<evidence type="ECO:0000256" key="5">
    <source>
        <dbReference type="ARBA" id="ARBA00023136"/>
    </source>
</evidence>
<accession>A0AAD7RX28</accession>